<name>A0AAE1E0G0_9GAST</name>
<keyword evidence="1" id="KW-0732">Signal</keyword>
<evidence type="ECO:0000313" key="3">
    <source>
        <dbReference type="Proteomes" id="UP001283361"/>
    </source>
</evidence>
<organism evidence="2 3">
    <name type="scientific">Elysia crispata</name>
    <name type="common">lettuce slug</name>
    <dbReference type="NCBI Taxonomy" id="231223"/>
    <lineage>
        <taxon>Eukaryota</taxon>
        <taxon>Metazoa</taxon>
        <taxon>Spiralia</taxon>
        <taxon>Lophotrochozoa</taxon>
        <taxon>Mollusca</taxon>
        <taxon>Gastropoda</taxon>
        <taxon>Heterobranchia</taxon>
        <taxon>Euthyneura</taxon>
        <taxon>Panpulmonata</taxon>
        <taxon>Sacoglossa</taxon>
        <taxon>Placobranchoidea</taxon>
        <taxon>Plakobranchidae</taxon>
        <taxon>Elysia</taxon>
    </lineage>
</organism>
<evidence type="ECO:0000313" key="2">
    <source>
        <dbReference type="EMBL" id="KAK3789015.1"/>
    </source>
</evidence>
<sequence length="790" mass="88597">MYKHLVCCVLIAFHVALVTSQCYLSINTGGNYSLSASGEVLWLTSGPFGFSSSGQWRTTDGGTLSIKNETYATSGADALGNFTDTTWIVIHEPSNTTMEAAIRTYWANDSYVVFIQEVAIRTYWANDSFVVFIQEVAIRTYWANDSYVVFIQDVAIRTYWTNDSYVVFIQEVAIRTYWTNDSYVVFMQEVAIRTYWANDSYVVFIQRFPKGLQNSATQPNQTISAFPSFLLESPEVPDRGEVGYLQYGSFMLGDMDKKSGILGPNATFHGGLDGSGPLVFFDRKGNALVLSPLNNFMAASMWQEDHAPVLGWGIMGGVDSLPAGFEHKTIAFCSNQSIGHAVEGWGQVMRQVYNKTQNVTDYHQNQDLSLTHLGYWTDNGAYYYYNKLPGKNYEDTLLHIQKNANDQNIPYRYIQLDSWFYPKDSVQAVTTWDATENVFPKGIPELQGRLHLPLVAHNRYWSVNTTYAKQRGGHFDFFIGHNLSLPTSEIFWQYLLGHAKEQWGLIVYEQMGSSGPETILPPKIQYCMALPRHGLQSLEIPAVTQARVSNDYHLQDDQWRIGVTSHLANALGLAPSKDTFWTTGDQPGNTYDKSEPHPSLQVVVATLSRGPVGPGDKMDGTNRTLLMRCCNDDGLILKPARPARAIDDQIIEMAYGDHSGVAGEVWTTYSSHEVLLYGVIFAANITQDYSITAKKAGFLSPLAPEFKAGHVFRADDPEESMTPFDKAATFTIKSDKCVTNEESFCLFYFSPELEFKSHKVVLLGDLDKWVPMSEQRVVQIWRTTSGMGGL</sequence>
<gene>
    <name evidence="2" type="ORF">RRG08_058193</name>
</gene>
<proteinExistence type="predicted"/>
<dbReference type="AlphaFoldDB" id="A0AAE1E0G0"/>
<dbReference type="EMBL" id="JAWDGP010001701">
    <property type="protein sequence ID" value="KAK3789015.1"/>
    <property type="molecule type" value="Genomic_DNA"/>
</dbReference>
<accession>A0AAE1E0G0</accession>
<comment type="caution">
    <text evidence="2">The sequence shown here is derived from an EMBL/GenBank/DDBJ whole genome shotgun (WGS) entry which is preliminary data.</text>
</comment>
<dbReference type="Proteomes" id="UP001283361">
    <property type="component" value="Unassembled WGS sequence"/>
</dbReference>
<reference evidence="2" key="1">
    <citation type="journal article" date="2023" name="G3 (Bethesda)">
        <title>A reference genome for the long-term kleptoplast-retaining sea slug Elysia crispata morphotype clarki.</title>
        <authorList>
            <person name="Eastman K.E."/>
            <person name="Pendleton A.L."/>
            <person name="Shaikh M.A."/>
            <person name="Suttiyut T."/>
            <person name="Ogas R."/>
            <person name="Tomko P."/>
            <person name="Gavelis G."/>
            <person name="Widhalm J.R."/>
            <person name="Wisecaver J.H."/>
        </authorList>
    </citation>
    <scope>NUCLEOTIDE SEQUENCE</scope>
    <source>
        <strain evidence="2">ECLA1</strain>
    </source>
</reference>
<keyword evidence="3" id="KW-1185">Reference proteome</keyword>
<evidence type="ECO:0000256" key="1">
    <source>
        <dbReference type="SAM" id="SignalP"/>
    </source>
</evidence>
<feature type="signal peptide" evidence="1">
    <location>
        <begin position="1"/>
        <end position="20"/>
    </location>
</feature>
<protein>
    <submittedName>
        <fullName evidence="2">Uncharacterized protein</fullName>
    </submittedName>
</protein>
<feature type="chain" id="PRO_5042261666" evidence="1">
    <location>
        <begin position="21"/>
        <end position="790"/>
    </location>
</feature>